<dbReference type="PROSITE" id="PS50931">
    <property type="entry name" value="HTH_LYSR"/>
    <property type="match status" value="1"/>
</dbReference>
<sequence length="310" mass="33221">MIMLDALTLDQVRTFVTIADSGSFRAAARKLSRVQSGVSVAIANLEAQLGVELFDRSGHRPVLTPQGQVLLGNARDIILRVDLLRAKARGFAEGVETEIGIAVDTLYPLQRVGRAISRMRQTFPSVSVRVRVEPLGGPLEALKQKRCALSVMVGEDFRDPRIRFDALASITQLAVVAASHPLAEGAPGRVLEALDLADHLQIVLSDPSDMSAGRDFGVISPQTCRVNTQDAKHSLILGGVGWGRLPLWLVERDIEQGRLVRLNVGALGKNGEVTSQAYVAHRLDEALGPAARQLADNLLALGAGSADRPG</sequence>
<comment type="similarity">
    <text evidence="1">Belongs to the LysR transcriptional regulatory family.</text>
</comment>
<dbReference type="InterPro" id="IPR036390">
    <property type="entry name" value="WH_DNA-bd_sf"/>
</dbReference>
<dbReference type="GO" id="GO:0003700">
    <property type="term" value="F:DNA-binding transcription factor activity"/>
    <property type="evidence" value="ECO:0007669"/>
    <property type="project" value="InterPro"/>
</dbReference>
<dbReference type="STRING" id="391937.NA2_14622"/>
<proteinExistence type="inferred from homology"/>
<dbReference type="InterPro" id="IPR036388">
    <property type="entry name" value="WH-like_DNA-bd_sf"/>
</dbReference>
<dbReference type="SUPFAM" id="SSF46785">
    <property type="entry name" value="Winged helix' DNA-binding domain"/>
    <property type="match status" value="1"/>
</dbReference>
<evidence type="ECO:0000259" key="5">
    <source>
        <dbReference type="PROSITE" id="PS50931"/>
    </source>
</evidence>
<comment type="caution">
    <text evidence="6">The sequence shown here is derived from an EMBL/GenBank/DDBJ whole genome shotgun (WGS) entry which is preliminary data.</text>
</comment>
<dbReference type="Proteomes" id="UP000006786">
    <property type="component" value="Unassembled WGS sequence"/>
</dbReference>
<dbReference type="PATRIC" id="fig|391937.3.peg.3008"/>
<dbReference type="Pfam" id="PF03466">
    <property type="entry name" value="LysR_substrate"/>
    <property type="match status" value="1"/>
</dbReference>
<keyword evidence="3" id="KW-0238">DNA-binding</keyword>
<keyword evidence="7" id="KW-1185">Reference proteome</keyword>
<reference evidence="6 7" key="1">
    <citation type="journal article" date="2012" name="J. Bacteriol.">
        <title>Genome Sequence of Nitratireductor pacificus Type Strain pht-3B.</title>
        <authorList>
            <person name="Lai Q."/>
            <person name="Li G."/>
            <person name="Shao Z."/>
        </authorList>
    </citation>
    <scope>NUCLEOTIDE SEQUENCE [LARGE SCALE GENOMIC DNA]</scope>
    <source>
        <strain evidence="7">pht-3B</strain>
    </source>
</reference>
<dbReference type="EMBL" id="AMRM01000016">
    <property type="protein sequence ID" value="EKF18155.1"/>
    <property type="molecule type" value="Genomic_DNA"/>
</dbReference>
<protein>
    <submittedName>
        <fullName evidence="6">LysR family transcriptional regulator</fullName>
    </submittedName>
</protein>
<dbReference type="eggNOG" id="COG0583">
    <property type="taxonomic scope" value="Bacteria"/>
</dbReference>
<evidence type="ECO:0000313" key="6">
    <source>
        <dbReference type="EMBL" id="EKF18155.1"/>
    </source>
</evidence>
<dbReference type="SUPFAM" id="SSF53850">
    <property type="entry name" value="Periplasmic binding protein-like II"/>
    <property type="match status" value="1"/>
</dbReference>
<dbReference type="InterPro" id="IPR005119">
    <property type="entry name" value="LysR_subst-bd"/>
</dbReference>
<feature type="domain" description="HTH lysR-type" evidence="5">
    <location>
        <begin position="7"/>
        <end position="64"/>
    </location>
</feature>
<evidence type="ECO:0000313" key="7">
    <source>
        <dbReference type="Proteomes" id="UP000006786"/>
    </source>
</evidence>
<name>K2MBC9_9HYPH</name>
<dbReference type="PANTHER" id="PTHR30126:SF91">
    <property type="entry name" value="LYSR FAMILY TRANSCRIPTIONAL REGULATOR"/>
    <property type="match status" value="1"/>
</dbReference>
<dbReference type="InterPro" id="IPR000847">
    <property type="entry name" value="LysR_HTH_N"/>
</dbReference>
<gene>
    <name evidence="6" type="ORF">NA2_14622</name>
</gene>
<keyword evidence="4" id="KW-0804">Transcription</keyword>
<dbReference type="GO" id="GO:0000976">
    <property type="term" value="F:transcription cis-regulatory region binding"/>
    <property type="evidence" value="ECO:0007669"/>
    <property type="project" value="TreeGrafter"/>
</dbReference>
<evidence type="ECO:0000256" key="1">
    <source>
        <dbReference type="ARBA" id="ARBA00009437"/>
    </source>
</evidence>
<evidence type="ECO:0000256" key="2">
    <source>
        <dbReference type="ARBA" id="ARBA00023015"/>
    </source>
</evidence>
<dbReference type="AlphaFoldDB" id="K2MBC9"/>
<keyword evidence="2" id="KW-0805">Transcription regulation</keyword>
<accession>K2MBC9</accession>
<dbReference type="PRINTS" id="PR00039">
    <property type="entry name" value="HTHLYSR"/>
</dbReference>
<evidence type="ECO:0000256" key="3">
    <source>
        <dbReference type="ARBA" id="ARBA00023125"/>
    </source>
</evidence>
<organism evidence="6 7">
    <name type="scientific">Nitratireductor pacificus pht-3B</name>
    <dbReference type="NCBI Taxonomy" id="391937"/>
    <lineage>
        <taxon>Bacteria</taxon>
        <taxon>Pseudomonadati</taxon>
        <taxon>Pseudomonadota</taxon>
        <taxon>Alphaproteobacteria</taxon>
        <taxon>Hyphomicrobiales</taxon>
        <taxon>Phyllobacteriaceae</taxon>
        <taxon>Nitratireductor</taxon>
    </lineage>
</organism>
<dbReference type="PANTHER" id="PTHR30126">
    <property type="entry name" value="HTH-TYPE TRANSCRIPTIONAL REGULATOR"/>
    <property type="match status" value="1"/>
</dbReference>
<evidence type="ECO:0000256" key="4">
    <source>
        <dbReference type="ARBA" id="ARBA00023163"/>
    </source>
</evidence>
<dbReference type="FunFam" id="1.10.10.10:FF:000001">
    <property type="entry name" value="LysR family transcriptional regulator"/>
    <property type="match status" value="1"/>
</dbReference>
<dbReference type="Gene3D" id="3.40.190.290">
    <property type="match status" value="1"/>
</dbReference>
<dbReference type="Gene3D" id="1.10.10.10">
    <property type="entry name" value="Winged helix-like DNA-binding domain superfamily/Winged helix DNA-binding domain"/>
    <property type="match status" value="1"/>
</dbReference>
<dbReference type="Pfam" id="PF00126">
    <property type="entry name" value="HTH_1"/>
    <property type="match status" value="1"/>
</dbReference>